<reference evidence="2 3" key="1">
    <citation type="journal article" date="2017" name="PLoS Biol.">
        <title>The sea cucumber genome provides insights into morphological evolution and visceral regeneration.</title>
        <authorList>
            <person name="Zhang X."/>
            <person name="Sun L."/>
            <person name="Yuan J."/>
            <person name="Sun Y."/>
            <person name="Gao Y."/>
            <person name="Zhang L."/>
            <person name="Li S."/>
            <person name="Dai H."/>
            <person name="Hamel J.F."/>
            <person name="Liu C."/>
            <person name="Yu Y."/>
            <person name="Liu S."/>
            <person name="Lin W."/>
            <person name="Guo K."/>
            <person name="Jin S."/>
            <person name="Xu P."/>
            <person name="Storey K.B."/>
            <person name="Huan P."/>
            <person name="Zhang T."/>
            <person name="Zhou Y."/>
            <person name="Zhang J."/>
            <person name="Lin C."/>
            <person name="Li X."/>
            <person name="Xing L."/>
            <person name="Huo D."/>
            <person name="Sun M."/>
            <person name="Wang L."/>
            <person name="Mercier A."/>
            <person name="Li F."/>
            <person name="Yang H."/>
            <person name="Xiang J."/>
        </authorList>
    </citation>
    <scope>NUCLEOTIDE SEQUENCE [LARGE SCALE GENOMIC DNA]</scope>
    <source>
        <strain evidence="2">Shaxun</strain>
        <tissue evidence="2">Muscle</tissue>
    </source>
</reference>
<feature type="transmembrane region" description="Helical" evidence="1">
    <location>
        <begin position="63"/>
        <end position="85"/>
    </location>
</feature>
<gene>
    <name evidence="2" type="ORF">BSL78_18576</name>
</gene>
<evidence type="ECO:0000313" key="3">
    <source>
        <dbReference type="Proteomes" id="UP000230750"/>
    </source>
</evidence>
<evidence type="ECO:0008006" key="4">
    <source>
        <dbReference type="Google" id="ProtNLM"/>
    </source>
</evidence>
<evidence type="ECO:0000313" key="2">
    <source>
        <dbReference type="EMBL" id="PIK44579.1"/>
    </source>
</evidence>
<keyword evidence="1" id="KW-0812">Transmembrane</keyword>
<dbReference type="AlphaFoldDB" id="A0A2G8K9D1"/>
<dbReference type="STRING" id="307972.A0A2G8K9D1"/>
<accession>A0A2G8K9D1</accession>
<dbReference type="OrthoDB" id="10251079at2759"/>
<dbReference type="Proteomes" id="UP000230750">
    <property type="component" value="Unassembled WGS sequence"/>
</dbReference>
<sequence length="104" mass="11696">MSANVLVISSSAQDFEESVDFKTPLGTFTILGLHGLPIWLYAHYTKVLSQSLRIHRSIQYAGIAFLSAGRAVCLTVELYCLWAHIRYLVRDPEKKSTLQLLGKK</sequence>
<organism evidence="2 3">
    <name type="scientific">Stichopus japonicus</name>
    <name type="common">Sea cucumber</name>
    <dbReference type="NCBI Taxonomy" id="307972"/>
    <lineage>
        <taxon>Eukaryota</taxon>
        <taxon>Metazoa</taxon>
        <taxon>Echinodermata</taxon>
        <taxon>Eleutherozoa</taxon>
        <taxon>Echinozoa</taxon>
        <taxon>Holothuroidea</taxon>
        <taxon>Aspidochirotacea</taxon>
        <taxon>Aspidochirotida</taxon>
        <taxon>Stichopodidae</taxon>
        <taxon>Apostichopus</taxon>
    </lineage>
</organism>
<keyword evidence="3" id="KW-1185">Reference proteome</keyword>
<comment type="caution">
    <text evidence="2">The sequence shown here is derived from an EMBL/GenBank/DDBJ whole genome shotgun (WGS) entry which is preliminary data.</text>
</comment>
<evidence type="ECO:0000256" key="1">
    <source>
        <dbReference type="SAM" id="Phobius"/>
    </source>
</evidence>
<feature type="transmembrane region" description="Helical" evidence="1">
    <location>
        <begin position="25"/>
        <end position="42"/>
    </location>
</feature>
<keyword evidence="1" id="KW-0472">Membrane</keyword>
<name>A0A2G8K9D1_STIJA</name>
<dbReference type="EMBL" id="MRZV01000769">
    <property type="protein sequence ID" value="PIK44579.1"/>
    <property type="molecule type" value="Genomic_DNA"/>
</dbReference>
<proteinExistence type="predicted"/>
<keyword evidence="1" id="KW-1133">Transmembrane helix</keyword>
<protein>
    <recommendedName>
        <fullName evidence="4">Transmembrane protein</fullName>
    </recommendedName>
</protein>